<dbReference type="PANTHER" id="PTHR14369">
    <property type="entry name" value="SURFEIT LOCUS PROTEIN 6"/>
    <property type="match status" value="1"/>
</dbReference>
<feature type="compositionally biased region" description="Basic and acidic residues" evidence="4">
    <location>
        <begin position="338"/>
        <end position="351"/>
    </location>
</feature>
<proteinExistence type="inferred from homology"/>
<evidence type="ECO:0000256" key="2">
    <source>
        <dbReference type="ARBA" id="ARBA00005904"/>
    </source>
</evidence>
<feature type="compositionally biased region" description="Acidic residues" evidence="4">
    <location>
        <begin position="257"/>
        <end position="275"/>
    </location>
</feature>
<dbReference type="GO" id="GO:0003723">
    <property type="term" value="F:RNA binding"/>
    <property type="evidence" value="ECO:0007669"/>
    <property type="project" value="TreeGrafter"/>
</dbReference>
<feature type="compositionally biased region" description="Basic and acidic residues" evidence="4">
    <location>
        <begin position="170"/>
        <end position="208"/>
    </location>
</feature>
<evidence type="ECO:0000313" key="8">
    <source>
        <dbReference type="Proteomes" id="UP000000599"/>
    </source>
</evidence>
<keyword evidence="8" id="KW-1185">Reference proteome</keyword>
<dbReference type="HOGENOM" id="CLU_018300_0_0_1"/>
<dbReference type="GO" id="GO:0005730">
    <property type="term" value="C:nucleolus"/>
    <property type="evidence" value="ECO:0007669"/>
    <property type="project" value="EnsemblFungi"/>
</dbReference>
<feature type="compositionally biased region" description="Basic residues" evidence="4">
    <location>
        <begin position="416"/>
        <end position="429"/>
    </location>
</feature>
<feature type="compositionally biased region" description="Basic and acidic residues" evidence="4">
    <location>
        <begin position="91"/>
        <end position="100"/>
    </location>
</feature>
<feature type="compositionally biased region" description="Basic and acidic residues" evidence="4">
    <location>
        <begin position="229"/>
        <end position="247"/>
    </location>
</feature>
<evidence type="ECO:0000256" key="3">
    <source>
        <dbReference type="ARBA" id="ARBA00023242"/>
    </source>
</evidence>
<feature type="compositionally biased region" description="Basic and acidic residues" evidence="4">
    <location>
        <begin position="405"/>
        <end position="415"/>
    </location>
</feature>
<evidence type="ECO:0000259" key="6">
    <source>
        <dbReference type="Pfam" id="PF15459"/>
    </source>
</evidence>
<feature type="compositionally biased region" description="Polar residues" evidence="4">
    <location>
        <begin position="288"/>
        <end position="302"/>
    </location>
</feature>
<protein>
    <submittedName>
        <fullName evidence="7">DEHA2B11242p</fullName>
    </submittedName>
</protein>
<dbReference type="OMA" id="QKKRTDN"/>
<evidence type="ECO:0000313" key="7">
    <source>
        <dbReference type="EMBL" id="CAG85444.2"/>
    </source>
</evidence>
<feature type="compositionally biased region" description="Basic and acidic residues" evidence="4">
    <location>
        <begin position="72"/>
        <end position="81"/>
    </location>
</feature>
<dbReference type="InterPro" id="IPR029190">
    <property type="entry name" value="Rrp14/SURF6_C"/>
</dbReference>
<comment type="similarity">
    <text evidence="2">Belongs to the SURF6 family.</text>
</comment>
<feature type="region of interest" description="Disordered" evidence="4">
    <location>
        <begin position="397"/>
        <end position="458"/>
    </location>
</feature>
<feature type="domain" description="Ribosomal RNA-processing protein 14/surfeit locus protein 6 C-terminal" evidence="5">
    <location>
        <begin position="232"/>
        <end position="423"/>
    </location>
</feature>
<dbReference type="FunCoup" id="Q6BWH9">
    <property type="interactions" value="366"/>
</dbReference>
<evidence type="ECO:0000256" key="1">
    <source>
        <dbReference type="ARBA" id="ARBA00004123"/>
    </source>
</evidence>
<dbReference type="EMBL" id="CR382134">
    <property type="protein sequence ID" value="CAG85444.2"/>
    <property type="molecule type" value="Genomic_DNA"/>
</dbReference>
<feature type="region of interest" description="Disordered" evidence="4">
    <location>
        <begin position="34"/>
        <end position="302"/>
    </location>
</feature>
<dbReference type="GO" id="GO:0042274">
    <property type="term" value="P:ribosomal small subunit biogenesis"/>
    <property type="evidence" value="ECO:0007669"/>
    <property type="project" value="EnsemblFungi"/>
</dbReference>
<sequence length="458" mass="52306">MSNSLEERLKTHSTAFDGLLSLIPAKYYYDDATQDQWQQKKKSKQEMQQNKRAKLDPTSREDADDYSNSHASAKDVMDNKSKTAKKVSLPSKDKLPKPIVDDDSDEVEIPDMDVDDDDEEDSMNSNGQEEQADEYEQEEEKDEASDSLIQNSTQLVFDDDGNELSADGSGKVEKTNDKPNKKTNKKELSPEEQKKKKENLAKLREKLSAKISVLKEKRKAPGSKTGVAKSRDQILEERKRKDELRRQEKLKRKLAALDEDEDDDEASDSDSDDDADAKQDKSVLYGNITFNDGSRVTSDLSNIRSTAEKKKLKGPANNDIKAHLLKLEQKKHKLSHLTPEEQEKQKEKDQWQRVISQAEGVKVKDDEKLLKKALKRKEKQKLKSEIEWKERKQIVKDTVSARSKRREENLKARKDNKGKKGKQQPKLRKFTGTINNFANSKKKRAGFEGNAKSGKGKK</sequence>
<dbReference type="InterPro" id="IPR029188">
    <property type="entry name" value="Rrp14_N"/>
</dbReference>
<dbReference type="STRING" id="284592.Q6BWH9"/>
<feature type="compositionally biased region" description="Acidic residues" evidence="4">
    <location>
        <begin position="101"/>
        <end position="122"/>
    </location>
</feature>
<accession>Q6BWH9</accession>
<dbReference type="OrthoDB" id="444809at2759"/>
<dbReference type="PANTHER" id="PTHR14369:SF0">
    <property type="entry name" value="SURFEIT LOCUS PROTEIN 6"/>
    <property type="match status" value="1"/>
</dbReference>
<reference evidence="7 8" key="1">
    <citation type="journal article" date="2004" name="Nature">
        <title>Genome evolution in yeasts.</title>
        <authorList>
            <consortium name="Genolevures"/>
            <person name="Dujon B."/>
            <person name="Sherman D."/>
            <person name="Fischer G."/>
            <person name="Durrens P."/>
            <person name="Casaregola S."/>
            <person name="Lafontaine I."/>
            <person name="de Montigny J."/>
            <person name="Marck C."/>
            <person name="Neuveglise C."/>
            <person name="Talla E."/>
            <person name="Goffard N."/>
            <person name="Frangeul L."/>
            <person name="Aigle M."/>
            <person name="Anthouard V."/>
            <person name="Babour A."/>
            <person name="Barbe V."/>
            <person name="Barnay S."/>
            <person name="Blanchin S."/>
            <person name="Beckerich J.M."/>
            <person name="Beyne E."/>
            <person name="Bleykasten C."/>
            <person name="Boisrame A."/>
            <person name="Boyer J."/>
            <person name="Cattolico L."/>
            <person name="Confanioleri F."/>
            <person name="de Daruvar A."/>
            <person name="Despons L."/>
            <person name="Fabre E."/>
            <person name="Fairhead C."/>
            <person name="Ferry-Dumazet H."/>
            <person name="Groppi A."/>
            <person name="Hantraye F."/>
            <person name="Hennequin C."/>
            <person name="Jauniaux N."/>
            <person name="Joyet P."/>
            <person name="Kachouri R."/>
            <person name="Kerrest A."/>
            <person name="Koszul R."/>
            <person name="Lemaire M."/>
            <person name="Lesur I."/>
            <person name="Ma L."/>
            <person name="Muller H."/>
            <person name="Nicaud J.M."/>
            <person name="Nikolski M."/>
            <person name="Oztas S."/>
            <person name="Ozier-Kalogeropoulos O."/>
            <person name="Pellenz S."/>
            <person name="Potier S."/>
            <person name="Richard G.F."/>
            <person name="Straub M.L."/>
            <person name="Suleau A."/>
            <person name="Swennene D."/>
            <person name="Tekaia F."/>
            <person name="Wesolowski-Louvel M."/>
            <person name="Westhof E."/>
            <person name="Wirth B."/>
            <person name="Zeniou-Meyer M."/>
            <person name="Zivanovic I."/>
            <person name="Bolotin-Fukuhara M."/>
            <person name="Thierry A."/>
            <person name="Bouchier C."/>
            <person name="Caudron B."/>
            <person name="Scarpelli C."/>
            <person name="Gaillardin C."/>
            <person name="Weissenbach J."/>
            <person name="Wincker P."/>
            <person name="Souciet J.L."/>
        </authorList>
    </citation>
    <scope>NUCLEOTIDE SEQUENCE [LARGE SCALE GENOMIC DNA]</scope>
    <source>
        <strain evidence="8">ATCC 36239 / CBS 767 / BCRC 21394 / JCM 1990 / NBRC 0083 / IGC 2968</strain>
    </source>
</reference>
<dbReference type="GO" id="GO:0003677">
    <property type="term" value="F:DNA binding"/>
    <property type="evidence" value="ECO:0007669"/>
    <property type="project" value="TreeGrafter"/>
</dbReference>
<dbReference type="AlphaFoldDB" id="Q6BWH9"/>
<keyword evidence="3" id="KW-0539">Nucleus</keyword>
<dbReference type="VEuPathDB" id="FungiDB:DEHA2B11242g"/>
<evidence type="ECO:0000259" key="5">
    <source>
        <dbReference type="Pfam" id="PF04935"/>
    </source>
</evidence>
<dbReference type="InterPro" id="IPR007019">
    <property type="entry name" value="SURF6"/>
</dbReference>
<gene>
    <name evidence="7" type="ordered locus">DEHA2B11242g</name>
</gene>
<dbReference type="Pfam" id="PF04935">
    <property type="entry name" value="SURF6"/>
    <property type="match status" value="1"/>
</dbReference>
<name>Q6BWH9_DEBHA</name>
<dbReference type="eggNOG" id="KOG2885">
    <property type="taxonomic scope" value="Eukaryota"/>
</dbReference>
<evidence type="ECO:0000256" key="4">
    <source>
        <dbReference type="SAM" id="MobiDB-lite"/>
    </source>
</evidence>
<dbReference type="InParanoid" id="Q6BWH9"/>
<dbReference type="Pfam" id="PF15459">
    <property type="entry name" value="RRP14"/>
    <property type="match status" value="1"/>
</dbReference>
<feature type="region of interest" description="Disordered" evidence="4">
    <location>
        <begin position="330"/>
        <end position="358"/>
    </location>
</feature>
<dbReference type="Proteomes" id="UP000000599">
    <property type="component" value="Chromosome B"/>
</dbReference>
<dbReference type="KEGG" id="dha:DEHA2B11242g"/>
<comment type="subcellular location">
    <subcellularLocation>
        <location evidence="1">Nucleus</location>
    </subcellularLocation>
</comment>
<dbReference type="GO" id="GO:0042273">
    <property type="term" value="P:ribosomal large subunit biogenesis"/>
    <property type="evidence" value="ECO:0007669"/>
    <property type="project" value="EnsemblFungi"/>
</dbReference>
<dbReference type="RefSeq" id="XP_457440.2">
    <property type="nucleotide sequence ID" value="XM_457440.2"/>
</dbReference>
<organism evidence="7 8">
    <name type="scientific">Debaryomyces hansenii (strain ATCC 36239 / CBS 767 / BCRC 21394 / JCM 1990 / NBRC 0083 / IGC 2968)</name>
    <name type="common">Yeast</name>
    <name type="synonym">Torulaspora hansenii</name>
    <dbReference type="NCBI Taxonomy" id="284592"/>
    <lineage>
        <taxon>Eukaryota</taxon>
        <taxon>Fungi</taxon>
        <taxon>Dikarya</taxon>
        <taxon>Ascomycota</taxon>
        <taxon>Saccharomycotina</taxon>
        <taxon>Pichiomycetes</taxon>
        <taxon>Debaryomycetaceae</taxon>
        <taxon>Debaryomyces</taxon>
    </lineage>
</organism>
<feature type="domain" description="Ribosomal RNA-processing protein 14 N-terminal" evidence="6">
    <location>
        <begin position="8"/>
        <end position="58"/>
    </location>
</feature>
<dbReference type="GeneID" id="2913375"/>
<feature type="compositionally biased region" description="Acidic residues" evidence="4">
    <location>
        <begin position="130"/>
        <end position="145"/>
    </location>
</feature>